<feature type="compositionally biased region" description="Basic and acidic residues" evidence="1">
    <location>
        <begin position="18"/>
        <end position="42"/>
    </location>
</feature>
<accession>A0A2M7CI28</accession>
<dbReference type="Proteomes" id="UP000229966">
    <property type="component" value="Unassembled WGS sequence"/>
</dbReference>
<evidence type="ECO:0000313" key="2">
    <source>
        <dbReference type="EMBL" id="PIV25290.1"/>
    </source>
</evidence>
<dbReference type="EMBL" id="PEUM01000065">
    <property type="protein sequence ID" value="PIV25290.1"/>
    <property type="molecule type" value="Genomic_DNA"/>
</dbReference>
<dbReference type="AlphaFoldDB" id="A0A2M7CI28"/>
<name>A0A2M7CI28_9BACT</name>
<organism evidence="2 3">
    <name type="scientific">Candidatus Berkelbacteria bacterium CG03_land_8_20_14_0_80_40_36</name>
    <dbReference type="NCBI Taxonomy" id="1974509"/>
    <lineage>
        <taxon>Bacteria</taxon>
        <taxon>Candidatus Berkelbacteria</taxon>
    </lineage>
</organism>
<gene>
    <name evidence="2" type="ORF">COS38_02340</name>
</gene>
<comment type="caution">
    <text evidence="2">The sequence shown here is derived from an EMBL/GenBank/DDBJ whole genome shotgun (WGS) entry which is preliminary data.</text>
</comment>
<evidence type="ECO:0000313" key="3">
    <source>
        <dbReference type="Proteomes" id="UP000229966"/>
    </source>
</evidence>
<proteinExistence type="predicted"/>
<reference evidence="3" key="1">
    <citation type="submission" date="2017-09" db="EMBL/GenBank/DDBJ databases">
        <title>Depth-based differentiation of microbial function through sediment-hosted aquifers and enrichment of novel symbionts in the deep terrestrial subsurface.</title>
        <authorList>
            <person name="Probst A.J."/>
            <person name="Ladd B."/>
            <person name="Jarett J.K."/>
            <person name="Geller-Mcgrath D.E."/>
            <person name="Sieber C.M.K."/>
            <person name="Emerson J.B."/>
            <person name="Anantharaman K."/>
            <person name="Thomas B.C."/>
            <person name="Malmstrom R."/>
            <person name="Stieglmeier M."/>
            <person name="Klingl A."/>
            <person name="Woyke T."/>
            <person name="Ryan C.M."/>
            <person name="Banfield J.F."/>
        </authorList>
    </citation>
    <scope>NUCLEOTIDE SEQUENCE [LARGE SCALE GENOMIC DNA]</scope>
</reference>
<feature type="non-terminal residue" evidence="2">
    <location>
        <position position="1"/>
    </location>
</feature>
<sequence length="71" mass="7973">SSTESEALRIGDPFGLDSRFHGNDGRNENNDRRIKHNNKESDGASPAVFFILLFEMASSLWQATRYSAVLK</sequence>
<feature type="region of interest" description="Disordered" evidence="1">
    <location>
        <begin position="1"/>
        <end position="42"/>
    </location>
</feature>
<evidence type="ECO:0000256" key="1">
    <source>
        <dbReference type="SAM" id="MobiDB-lite"/>
    </source>
</evidence>
<protein>
    <submittedName>
        <fullName evidence="2">Uncharacterized protein</fullName>
    </submittedName>
</protein>